<dbReference type="Proteomes" id="UP000800041">
    <property type="component" value="Unassembled WGS sequence"/>
</dbReference>
<dbReference type="EMBL" id="ML977154">
    <property type="protein sequence ID" value="KAF1987140.1"/>
    <property type="molecule type" value="Genomic_DNA"/>
</dbReference>
<evidence type="ECO:0000313" key="3">
    <source>
        <dbReference type="Proteomes" id="UP000800041"/>
    </source>
</evidence>
<dbReference type="AlphaFoldDB" id="A0A6G1H299"/>
<organism evidence="2 3">
    <name type="scientific">Aulographum hederae CBS 113979</name>
    <dbReference type="NCBI Taxonomy" id="1176131"/>
    <lineage>
        <taxon>Eukaryota</taxon>
        <taxon>Fungi</taxon>
        <taxon>Dikarya</taxon>
        <taxon>Ascomycota</taxon>
        <taxon>Pezizomycotina</taxon>
        <taxon>Dothideomycetes</taxon>
        <taxon>Pleosporomycetidae</taxon>
        <taxon>Aulographales</taxon>
        <taxon>Aulographaceae</taxon>
    </lineage>
</organism>
<feature type="domain" description="Retroviral polymerase SH3-like" evidence="1">
    <location>
        <begin position="16"/>
        <end position="65"/>
    </location>
</feature>
<gene>
    <name evidence="2" type="ORF">K402DRAFT_309340</name>
</gene>
<dbReference type="OrthoDB" id="3943081at2759"/>
<name>A0A6G1H299_9PEZI</name>
<accession>A0A6G1H299</accession>
<evidence type="ECO:0000259" key="1">
    <source>
        <dbReference type="Pfam" id="PF25597"/>
    </source>
</evidence>
<keyword evidence="3" id="KW-1185">Reference proteome</keyword>
<evidence type="ECO:0000313" key="2">
    <source>
        <dbReference type="EMBL" id="KAF1987140.1"/>
    </source>
</evidence>
<sequence>VHHQKPDLSQYRTVGSKCYVLIHNRPRLKKLRAKSLEGWLTGMSASNIYRVWIPRANRIILSRNVL</sequence>
<feature type="non-terminal residue" evidence="2">
    <location>
        <position position="66"/>
    </location>
</feature>
<dbReference type="InterPro" id="IPR057670">
    <property type="entry name" value="SH3_retrovirus"/>
</dbReference>
<feature type="non-terminal residue" evidence="2">
    <location>
        <position position="1"/>
    </location>
</feature>
<reference evidence="2" key="1">
    <citation type="journal article" date="2020" name="Stud. Mycol.">
        <title>101 Dothideomycetes genomes: a test case for predicting lifestyles and emergence of pathogens.</title>
        <authorList>
            <person name="Haridas S."/>
            <person name="Albert R."/>
            <person name="Binder M."/>
            <person name="Bloem J."/>
            <person name="Labutti K."/>
            <person name="Salamov A."/>
            <person name="Andreopoulos B."/>
            <person name="Baker S."/>
            <person name="Barry K."/>
            <person name="Bills G."/>
            <person name="Bluhm B."/>
            <person name="Cannon C."/>
            <person name="Castanera R."/>
            <person name="Culley D."/>
            <person name="Daum C."/>
            <person name="Ezra D."/>
            <person name="Gonzalez J."/>
            <person name="Henrissat B."/>
            <person name="Kuo A."/>
            <person name="Liang C."/>
            <person name="Lipzen A."/>
            <person name="Lutzoni F."/>
            <person name="Magnuson J."/>
            <person name="Mondo S."/>
            <person name="Nolan M."/>
            <person name="Ohm R."/>
            <person name="Pangilinan J."/>
            <person name="Park H.-J."/>
            <person name="Ramirez L."/>
            <person name="Alfaro M."/>
            <person name="Sun H."/>
            <person name="Tritt A."/>
            <person name="Yoshinaga Y."/>
            <person name="Zwiers L.-H."/>
            <person name="Turgeon B."/>
            <person name="Goodwin S."/>
            <person name="Spatafora J."/>
            <person name="Crous P."/>
            <person name="Grigoriev I."/>
        </authorList>
    </citation>
    <scope>NUCLEOTIDE SEQUENCE</scope>
    <source>
        <strain evidence="2">CBS 113979</strain>
    </source>
</reference>
<proteinExistence type="predicted"/>
<dbReference type="Pfam" id="PF25597">
    <property type="entry name" value="SH3_retrovirus"/>
    <property type="match status" value="1"/>
</dbReference>
<protein>
    <recommendedName>
        <fullName evidence="1">Retroviral polymerase SH3-like domain-containing protein</fullName>
    </recommendedName>
</protein>